<reference evidence="1" key="2">
    <citation type="journal article" date="2024" name="Plant">
        <title>Genomic evolution and insights into agronomic trait innovations of Sesamum species.</title>
        <authorList>
            <person name="Miao H."/>
            <person name="Wang L."/>
            <person name="Qu L."/>
            <person name="Liu H."/>
            <person name="Sun Y."/>
            <person name="Le M."/>
            <person name="Wang Q."/>
            <person name="Wei S."/>
            <person name="Zheng Y."/>
            <person name="Lin W."/>
            <person name="Duan Y."/>
            <person name="Cao H."/>
            <person name="Xiong S."/>
            <person name="Wang X."/>
            <person name="Wei L."/>
            <person name="Li C."/>
            <person name="Ma Q."/>
            <person name="Ju M."/>
            <person name="Zhao R."/>
            <person name="Li G."/>
            <person name="Mu C."/>
            <person name="Tian Q."/>
            <person name="Mei H."/>
            <person name="Zhang T."/>
            <person name="Gao T."/>
            <person name="Zhang H."/>
        </authorList>
    </citation>
    <scope>NUCLEOTIDE SEQUENCE</scope>
    <source>
        <strain evidence="1">3651</strain>
    </source>
</reference>
<comment type="caution">
    <text evidence="1">The sequence shown here is derived from an EMBL/GenBank/DDBJ whole genome shotgun (WGS) entry which is preliminary data.</text>
</comment>
<dbReference type="EMBL" id="JACGWO010000003">
    <property type="protein sequence ID" value="KAK4432980.1"/>
    <property type="molecule type" value="Genomic_DNA"/>
</dbReference>
<reference evidence="1" key="1">
    <citation type="submission" date="2020-06" db="EMBL/GenBank/DDBJ databases">
        <authorList>
            <person name="Li T."/>
            <person name="Hu X."/>
            <person name="Zhang T."/>
            <person name="Song X."/>
            <person name="Zhang H."/>
            <person name="Dai N."/>
            <person name="Sheng W."/>
            <person name="Hou X."/>
            <person name="Wei L."/>
        </authorList>
    </citation>
    <scope>NUCLEOTIDE SEQUENCE</scope>
    <source>
        <strain evidence="1">3651</strain>
        <tissue evidence="1">Leaf</tissue>
    </source>
</reference>
<accession>A0AAE2CSL4</accession>
<protein>
    <submittedName>
        <fullName evidence="1">Uncharacterized protein</fullName>
    </submittedName>
</protein>
<dbReference type="Proteomes" id="UP001293254">
    <property type="component" value="Unassembled WGS sequence"/>
</dbReference>
<name>A0AAE2CSL4_9LAMI</name>
<organism evidence="1 2">
    <name type="scientific">Sesamum alatum</name>
    <dbReference type="NCBI Taxonomy" id="300844"/>
    <lineage>
        <taxon>Eukaryota</taxon>
        <taxon>Viridiplantae</taxon>
        <taxon>Streptophyta</taxon>
        <taxon>Embryophyta</taxon>
        <taxon>Tracheophyta</taxon>
        <taxon>Spermatophyta</taxon>
        <taxon>Magnoliopsida</taxon>
        <taxon>eudicotyledons</taxon>
        <taxon>Gunneridae</taxon>
        <taxon>Pentapetalae</taxon>
        <taxon>asterids</taxon>
        <taxon>lamiids</taxon>
        <taxon>Lamiales</taxon>
        <taxon>Pedaliaceae</taxon>
        <taxon>Sesamum</taxon>
    </lineage>
</organism>
<evidence type="ECO:0000313" key="2">
    <source>
        <dbReference type="Proteomes" id="UP001293254"/>
    </source>
</evidence>
<dbReference type="AlphaFoldDB" id="A0AAE2CSL4"/>
<proteinExistence type="predicted"/>
<keyword evidence="2" id="KW-1185">Reference proteome</keyword>
<gene>
    <name evidence="1" type="ORF">Salat_1060200</name>
</gene>
<sequence>MHSYVAKEASHSAWKASASRMMIDMEFIPDERDIELYFLPVTSRGLCFPDMHACEFRLHYGFLMNQAKCSATNKTVRFPTQQWQLNTRPVLVGVTFGLSKEHSRVI</sequence>
<evidence type="ECO:0000313" key="1">
    <source>
        <dbReference type="EMBL" id="KAK4432980.1"/>
    </source>
</evidence>